<dbReference type="eggNOG" id="COG1622">
    <property type="taxonomic scope" value="Bacteria"/>
</dbReference>
<keyword evidence="8" id="KW-0249">Electron transport</keyword>
<dbReference type="GO" id="GO:0004129">
    <property type="term" value="F:cytochrome-c oxidase activity"/>
    <property type="evidence" value="ECO:0007669"/>
    <property type="project" value="UniProtKB-EC"/>
</dbReference>
<evidence type="ECO:0000256" key="12">
    <source>
        <dbReference type="SAM" id="Phobius"/>
    </source>
</evidence>
<dbReference type="InterPro" id="IPR001505">
    <property type="entry name" value="Copper_CuA"/>
</dbReference>
<evidence type="ECO:0000256" key="3">
    <source>
        <dbReference type="ARBA" id="ARBA00012949"/>
    </source>
</evidence>
<dbReference type="EC" id="7.1.1.9" evidence="3"/>
<feature type="transmembrane region" description="Helical" evidence="12">
    <location>
        <begin position="57"/>
        <end position="75"/>
    </location>
</feature>
<dbReference type="PANTHER" id="PTHR22888">
    <property type="entry name" value="CYTOCHROME C OXIDASE, SUBUNIT II"/>
    <property type="match status" value="1"/>
</dbReference>
<keyword evidence="7" id="KW-1278">Translocase</keyword>
<dbReference type="GO" id="GO:0016020">
    <property type="term" value="C:membrane"/>
    <property type="evidence" value="ECO:0007669"/>
    <property type="project" value="UniProtKB-SubCell"/>
</dbReference>
<reference evidence="15" key="1">
    <citation type="submission" date="2011-01" db="EMBL/GenBank/DDBJ databases">
        <title>Complete sequence of chromosome of Acidobacterium sp. MP5ACTX9.</title>
        <authorList>
            <consortium name="US DOE Joint Genome Institute"/>
            <person name="Lucas S."/>
            <person name="Copeland A."/>
            <person name="Lapidus A."/>
            <person name="Cheng J.-F."/>
            <person name="Goodwin L."/>
            <person name="Pitluck S."/>
            <person name="Teshima H."/>
            <person name="Detter J.C."/>
            <person name="Han C."/>
            <person name="Tapia R."/>
            <person name="Land M."/>
            <person name="Hauser L."/>
            <person name="Kyrpides N."/>
            <person name="Ivanova N."/>
            <person name="Ovchinnikova G."/>
            <person name="Pagani I."/>
            <person name="Rawat S.R."/>
            <person name="Mannisto M."/>
            <person name="Haggblom M.M."/>
            <person name="Woyke T."/>
        </authorList>
    </citation>
    <scope>NUCLEOTIDE SEQUENCE [LARGE SCALE GENOMIC DNA]</scope>
    <source>
        <strain evidence="15">MP5ACTX9</strain>
    </source>
</reference>
<dbReference type="EMBL" id="CP002480">
    <property type="protein sequence ID" value="ADW68556.1"/>
    <property type="molecule type" value="Genomic_DNA"/>
</dbReference>
<dbReference type="CDD" id="cd13919">
    <property type="entry name" value="CuRO_HCO_II_like_5"/>
    <property type="match status" value="1"/>
</dbReference>
<dbReference type="InterPro" id="IPR045187">
    <property type="entry name" value="CcO_II"/>
</dbReference>
<evidence type="ECO:0000256" key="9">
    <source>
        <dbReference type="ARBA" id="ARBA00022989"/>
    </source>
</evidence>
<keyword evidence="11 12" id="KW-0472">Membrane</keyword>
<dbReference type="PANTHER" id="PTHR22888:SF9">
    <property type="entry name" value="CYTOCHROME C OXIDASE SUBUNIT 2"/>
    <property type="match status" value="1"/>
</dbReference>
<protein>
    <recommendedName>
        <fullName evidence="3">cytochrome-c oxidase</fullName>
        <ecNumber evidence="3">7.1.1.9</ecNumber>
    </recommendedName>
</protein>
<dbReference type="GO" id="GO:0042773">
    <property type="term" value="P:ATP synthesis coupled electron transport"/>
    <property type="evidence" value="ECO:0007669"/>
    <property type="project" value="TreeGrafter"/>
</dbReference>
<dbReference type="PaxDb" id="1198114-AciX9_1503"/>
<feature type="transmembrane region" description="Helical" evidence="12">
    <location>
        <begin position="26"/>
        <end position="45"/>
    </location>
</feature>
<evidence type="ECO:0000313" key="15">
    <source>
        <dbReference type="Proteomes" id="UP000000343"/>
    </source>
</evidence>
<dbReference type="AlphaFoldDB" id="E8WWZ5"/>
<dbReference type="InterPro" id="IPR008972">
    <property type="entry name" value="Cupredoxin"/>
</dbReference>
<dbReference type="Gene3D" id="1.10.287.90">
    <property type="match status" value="1"/>
</dbReference>
<comment type="subcellular location">
    <subcellularLocation>
        <location evidence="1">Membrane</location>
        <topology evidence="1">Multi-pass membrane protein</topology>
    </subcellularLocation>
</comment>
<evidence type="ECO:0000256" key="10">
    <source>
        <dbReference type="ARBA" id="ARBA00023008"/>
    </source>
</evidence>
<evidence type="ECO:0000256" key="8">
    <source>
        <dbReference type="ARBA" id="ARBA00022982"/>
    </source>
</evidence>
<accession>E8WWZ5</accession>
<dbReference type="InterPro" id="IPR036257">
    <property type="entry name" value="Cyt_c_oxidase_su2_TM_sf"/>
</dbReference>
<dbReference type="OrthoDB" id="9781261at2"/>
<dbReference type="GO" id="GO:0005507">
    <property type="term" value="F:copper ion binding"/>
    <property type="evidence" value="ECO:0007669"/>
    <property type="project" value="InterPro"/>
</dbReference>
<dbReference type="HOGENOM" id="CLU_036876_4_0_0"/>
<evidence type="ECO:0000256" key="7">
    <source>
        <dbReference type="ARBA" id="ARBA00022967"/>
    </source>
</evidence>
<dbReference type="InterPro" id="IPR002429">
    <property type="entry name" value="CcO_II-like_C"/>
</dbReference>
<evidence type="ECO:0000256" key="5">
    <source>
        <dbReference type="ARBA" id="ARBA00022692"/>
    </source>
</evidence>
<dbReference type="RefSeq" id="WP_013579876.1">
    <property type="nucleotide sequence ID" value="NC_015064.1"/>
</dbReference>
<evidence type="ECO:0000256" key="6">
    <source>
        <dbReference type="ARBA" id="ARBA00022723"/>
    </source>
</evidence>
<dbReference type="Proteomes" id="UP000000343">
    <property type="component" value="Chromosome"/>
</dbReference>
<evidence type="ECO:0000256" key="11">
    <source>
        <dbReference type="ARBA" id="ARBA00023136"/>
    </source>
</evidence>
<dbReference type="PROSITE" id="PS00078">
    <property type="entry name" value="COX2"/>
    <property type="match status" value="1"/>
</dbReference>
<dbReference type="Gene3D" id="2.60.40.420">
    <property type="entry name" value="Cupredoxins - blue copper proteins"/>
    <property type="match status" value="1"/>
</dbReference>
<dbReference type="KEGG" id="acm:AciX9_1503"/>
<keyword evidence="4" id="KW-0813">Transport</keyword>
<dbReference type="Pfam" id="PF00116">
    <property type="entry name" value="COX2"/>
    <property type="match status" value="1"/>
</dbReference>
<keyword evidence="9 12" id="KW-1133">Transmembrane helix</keyword>
<sequence>MSPGWYLPPNASTQGAPLDSHLSLNLWIAVALLTLAHLILFVGLLLRRRAEARSSNLIEYIPLTALAILFAFLTLRAERLWAATRYVGAAPSALQVEATGMQFAWYFRYPGKDYAFGRTRPELAEPGNGNPLGLDPTDPTAKDDLVTSELVLPAGREVDLHLHAQDVIHGFSVPAMRVKQNAVPGQSIHIHFTPSVPGTYAILCTQLCGLGHYRMTANLRVLPPEEFAAWLRAKEAAVQP</sequence>
<name>E8WWZ5_GRATM</name>
<feature type="domain" description="Cytochrome oxidase subunit II copper A binding" evidence="13">
    <location>
        <begin position="91"/>
        <end position="233"/>
    </location>
</feature>
<evidence type="ECO:0000259" key="13">
    <source>
        <dbReference type="PROSITE" id="PS50857"/>
    </source>
</evidence>
<keyword evidence="10" id="KW-0186">Copper</keyword>
<keyword evidence="5 12" id="KW-0812">Transmembrane</keyword>
<keyword evidence="15" id="KW-1185">Reference proteome</keyword>
<dbReference type="SUPFAM" id="SSF49503">
    <property type="entry name" value="Cupredoxins"/>
    <property type="match status" value="1"/>
</dbReference>
<gene>
    <name evidence="14" type="ordered locus">AciX9_1503</name>
</gene>
<evidence type="ECO:0000256" key="2">
    <source>
        <dbReference type="ARBA" id="ARBA00007866"/>
    </source>
</evidence>
<evidence type="ECO:0000256" key="1">
    <source>
        <dbReference type="ARBA" id="ARBA00004141"/>
    </source>
</evidence>
<evidence type="ECO:0000313" key="14">
    <source>
        <dbReference type="EMBL" id="ADW68556.1"/>
    </source>
</evidence>
<proteinExistence type="inferred from homology"/>
<comment type="similarity">
    <text evidence="2">Belongs to the cytochrome c oxidase subunit 2 family.</text>
</comment>
<dbReference type="PRINTS" id="PR01166">
    <property type="entry name" value="CYCOXIDASEII"/>
</dbReference>
<dbReference type="STRING" id="1198114.AciX9_1503"/>
<evidence type="ECO:0000256" key="4">
    <source>
        <dbReference type="ARBA" id="ARBA00022448"/>
    </source>
</evidence>
<dbReference type="PROSITE" id="PS50857">
    <property type="entry name" value="COX2_CUA"/>
    <property type="match status" value="1"/>
</dbReference>
<keyword evidence="6" id="KW-0479">Metal-binding</keyword>
<organism evidence="15">
    <name type="scientific">Granulicella tundricola (strain ATCC BAA-1859 / DSM 23138 / MP5ACTX9)</name>
    <dbReference type="NCBI Taxonomy" id="1198114"/>
    <lineage>
        <taxon>Bacteria</taxon>
        <taxon>Pseudomonadati</taxon>
        <taxon>Acidobacteriota</taxon>
        <taxon>Terriglobia</taxon>
        <taxon>Terriglobales</taxon>
        <taxon>Acidobacteriaceae</taxon>
        <taxon>Granulicella</taxon>
    </lineage>
</organism>